<dbReference type="InterPro" id="IPR038763">
    <property type="entry name" value="DHH_sf"/>
</dbReference>
<proteinExistence type="predicted"/>
<dbReference type="SUPFAM" id="SSF64182">
    <property type="entry name" value="DHH phosphoesterases"/>
    <property type="match status" value="1"/>
</dbReference>
<protein>
    <recommendedName>
        <fullName evidence="2">DHH family phosphoesterase</fullName>
    </recommendedName>
</protein>
<dbReference type="AlphaFoldDB" id="A0A7J3X6S0"/>
<evidence type="ECO:0000313" key="1">
    <source>
        <dbReference type="EMBL" id="HHP04807.1"/>
    </source>
</evidence>
<evidence type="ECO:0008006" key="2">
    <source>
        <dbReference type="Google" id="ProtNLM"/>
    </source>
</evidence>
<dbReference type="EMBL" id="DRZM01000107">
    <property type="protein sequence ID" value="HHP04807.1"/>
    <property type="molecule type" value="Genomic_DNA"/>
</dbReference>
<accession>A0A7J3X6S0</accession>
<sequence>MERAVSTTVIISHFDVHGVCAGYLAAKAFSASDVYANYPATSPESLIQTLQNLYAAAPQRLRIVIVDVPVDLKNPLAFVRGLEDLAMRHEVVLIDHHESSVQFLAQFQRVRTVFLGPSALTLNNYLLSQIPNPSEVDRTIAVLGAVGDRDPEVIRQNLFSSDLQVLSDGLDVLVRQPNGALSALRSLLNDPSGTLARARAEAEKIPSARLGQRIGSVAVAADPLPPAWGPKALEKMAFATGSWYAVGWGVDERTKTPIVRAIIRWDVSARMPGLPLPGTVARQLWQTRNIIGHPAAPSVAAVSEDEAREMAQAWARALADAATKSAAPSVTRFIPESNVSEILVEILQRIDAVLEEQRRMYSEYLDLKRRQVQLLERGERRAAD</sequence>
<reference evidence="1" key="1">
    <citation type="journal article" date="2020" name="mSystems">
        <title>Genome- and Community-Level Interaction Insights into Carbon Utilization and Element Cycling Functions of Hydrothermarchaeota in Hydrothermal Sediment.</title>
        <authorList>
            <person name="Zhou Z."/>
            <person name="Liu Y."/>
            <person name="Xu W."/>
            <person name="Pan J."/>
            <person name="Luo Z.H."/>
            <person name="Li M."/>
        </authorList>
    </citation>
    <scope>NUCLEOTIDE SEQUENCE [LARGE SCALE GENOMIC DNA]</scope>
    <source>
        <strain evidence="1">SpSt-1125</strain>
    </source>
</reference>
<organism evidence="1">
    <name type="scientific">Thermofilum pendens</name>
    <dbReference type="NCBI Taxonomy" id="2269"/>
    <lineage>
        <taxon>Archaea</taxon>
        <taxon>Thermoproteota</taxon>
        <taxon>Thermoprotei</taxon>
        <taxon>Thermofilales</taxon>
        <taxon>Thermofilaceae</taxon>
        <taxon>Thermofilum</taxon>
    </lineage>
</organism>
<gene>
    <name evidence="1" type="ORF">ENM88_03545</name>
</gene>
<name>A0A7J3X6S0_THEPE</name>
<comment type="caution">
    <text evidence="1">The sequence shown here is derived from an EMBL/GenBank/DDBJ whole genome shotgun (WGS) entry which is preliminary data.</text>
</comment>